<keyword evidence="2 4" id="KW-0802">TPR repeat</keyword>
<reference evidence="7" key="1">
    <citation type="submission" date="2013-12" db="EMBL/GenBank/DDBJ databases">
        <title>The Genome Sequence of Aphanomyces astaci APO3.</title>
        <authorList>
            <consortium name="The Broad Institute Genomics Platform"/>
            <person name="Russ C."/>
            <person name="Tyler B."/>
            <person name="van West P."/>
            <person name="Dieguez-Uribeondo J."/>
            <person name="Young S.K."/>
            <person name="Zeng Q."/>
            <person name="Gargeya S."/>
            <person name="Fitzgerald M."/>
            <person name="Abouelleil A."/>
            <person name="Alvarado L."/>
            <person name="Chapman S.B."/>
            <person name="Gainer-Dewar J."/>
            <person name="Goldberg J."/>
            <person name="Griggs A."/>
            <person name="Gujja S."/>
            <person name="Hansen M."/>
            <person name="Howarth C."/>
            <person name="Imamovic A."/>
            <person name="Ireland A."/>
            <person name="Larimer J."/>
            <person name="McCowan C."/>
            <person name="Murphy C."/>
            <person name="Pearson M."/>
            <person name="Poon T.W."/>
            <person name="Priest M."/>
            <person name="Roberts A."/>
            <person name="Saif S."/>
            <person name="Shea T."/>
            <person name="Sykes S."/>
            <person name="Wortman J."/>
            <person name="Nusbaum C."/>
            <person name="Birren B."/>
        </authorList>
    </citation>
    <scope>NUCLEOTIDE SEQUENCE [LARGE SCALE GENOMIC DNA]</scope>
    <source>
        <strain evidence="7">APO3</strain>
    </source>
</reference>
<dbReference type="InterPro" id="IPR019734">
    <property type="entry name" value="TPR_rpt"/>
</dbReference>
<dbReference type="InterPro" id="IPR011990">
    <property type="entry name" value="TPR-like_helical_dom_sf"/>
</dbReference>
<sequence length="1569" mass="173092">MDTWTCQEVGEWLQAKGLGEYVEVFRQQAVDGACLIELNDTETLNKAFKMPWGHGNRIVNGIKEYVDSVLELVVLQASPLVMEAPTANAMGKMYHFMEKLDLDTERAAITDILTRHLPDKRIRARFEVATVDSFQSLLTAYHVKVLHFSGHGVGSQHELCFENGHGLTHKISRGDLHGLLTSSSNTSLQVVFVSSCHSEPVARVFEAAGVPHVIAVHSDSRIVDASARDFAKHFYLSLFAGKTVAASFQNAITAIKLSASTNSHRACCCSHLHLKTCKWWLGGGIHAKHSPTDCCCKPGVKLPHDESSKFLLVGTHADHRVVVFPSMARGSFVDLTPPCPSNIPAMSKQFVGRHVETYRLVRSIWCGHVTVCTGAPGIGKSSLALAAAHYILQRRVCPDGVFYVDLEGLELSAVRYAIARSVGLSTGDSESSSDAEVFAELGTKRCLLVLDKVEDLLDFDQDKTQAWLGQLVACASNTRFLLASRRAPVIPNVTLQHYTIDELSPSLSESLLRLCNPLCSVHEARSLARICGYLPLALRVIGRALANTRSNLTANDLIQRLQSEEGRLERFAGLPNAGEKECIDRCIRSSFTHLDPWLQLAFMALGLFRGGFDRAAATAVLQSVSRGGSSASSMSSGPGSLAKSLSEPSMRPSSSSSSSHRTGGSLASSYRRPQSTMHRSASGLTHLETLDVETWGDKLQLLNSLLEHDKDDAVSTEMFLLLTLESKEERAATALDVTSTDDVLETLNHWSLLERVSVPRKVVQTSPSSGAAKPTYETVTQYRLHSMIQLFAEDEANRRSFENAQNYALYLTWRRRFVRHYYAILTRASCNFRSVGNLNLFDQHRSNIESALRIAEQLARHSEYLARDMNATKARDEAEDECTSTSGDDVDVPVVDTLLYALLIVRGRFIFRVRLDPRQRMEVYEKAIQLSQSARVLNCSCGHMENDSTALMTTDADLDDDTPVVRDTYDTPSKDAPPCKCAGVMELLALEVLMVMEMGYAYYDVTDYARSEHMYRESLRLQRDVLKRENHSHVAEVMNYLGICLSTRKGFNAVNQSLFRQAESLLIEAKTMRELVLGTLHVDYATSLNNLANFYKSALQMLSSRHTDGPDSKLFGWGGVLLKSDDQIMDLYEESLAIRKMLSPDQMHPHVAQSLNNMALFLSHTLDKPPRNRMPKDQLALEYMKIYDWYNLALTIRRVKLGNNNPDTASTLNNLGNLKFIQKDYLSAEQYCVEALKIRKQYYNHDNDRVAQTLLNLGRIYVAQNKYNLAEAAYTEALAIRQVLLPDSKEVGFCLEKIGRCKIRLNQTDEGEKMLLEGQLMRRRSSHPSSWGGSQSSTNSYQQPPATSSFRRHVNESFCSMESDSTGGDSTLSSSSAAPSVEKLALASILSPEMLARADELNIDGRLIGKQGARIKEVEQASGARVTYHGVRTCQNLAHFSFLGSTDQTARAKFLCEAMLKSLPRQPSLSSSSAASAGKPNGRPKTTFGQAAAAASSRPPRHGDRKGNRNMANGGSNEGTARSSSGGATTPSSSNTTSSSVRQAVTLSDYMAPTTKRKGKVVPGGKSTS</sequence>
<dbReference type="SUPFAM" id="SSF54791">
    <property type="entry name" value="Eukaryotic type KH-domain (KH-domain type I)"/>
    <property type="match status" value="1"/>
</dbReference>
<feature type="compositionally biased region" description="Low complexity" evidence="5">
    <location>
        <begin position="1519"/>
        <end position="1540"/>
    </location>
</feature>
<dbReference type="Gene3D" id="3.30.1370.10">
    <property type="entry name" value="K Homology domain, type 1"/>
    <property type="match status" value="1"/>
</dbReference>
<dbReference type="VEuPathDB" id="FungiDB:H257_07811"/>
<dbReference type="OrthoDB" id="69300at2759"/>
<dbReference type="PROSITE" id="PS50105">
    <property type="entry name" value="SAM_DOMAIN"/>
    <property type="match status" value="1"/>
</dbReference>
<evidence type="ECO:0000256" key="4">
    <source>
        <dbReference type="PROSITE-ProRule" id="PRU00339"/>
    </source>
</evidence>
<dbReference type="SMART" id="SM00454">
    <property type="entry name" value="SAM"/>
    <property type="match status" value="1"/>
</dbReference>
<dbReference type="InterPro" id="IPR024983">
    <property type="entry name" value="CHAT_dom"/>
</dbReference>
<accession>W4GIE4</accession>
<feature type="compositionally biased region" description="Low complexity" evidence="5">
    <location>
        <begin position="1468"/>
        <end position="1477"/>
    </location>
</feature>
<dbReference type="PANTHER" id="PTHR45641:SF19">
    <property type="entry name" value="NEPHROCYSTIN-3"/>
    <property type="match status" value="1"/>
</dbReference>
<dbReference type="Gene3D" id="3.40.50.300">
    <property type="entry name" value="P-loop containing nucleotide triphosphate hydrolases"/>
    <property type="match status" value="1"/>
</dbReference>
<dbReference type="Pfam" id="PF00536">
    <property type="entry name" value="SAM_1"/>
    <property type="match status" value="1"/>
</dbReference>
<dbReference type="SUPFAM" id="SSF47769">
    <property type="entry name" value="SAM/Pointed domain"/>
    <property type="match status" value="1"/>
</dbReference>
<dbReference type="CDD" id="cd00105">
    <property type="entry name" value="KH-I"/>
    <property type="match status" value="1"/>
</dbReference>
<dbReference type="EMBL" id="KI913129">
    <property type="protein sequence ID" value="ETV79046.1"/>
    <property type="molecule type" value="Genomic_DNA"/>
</dbReference>
<feature type="repeat" description="TPR" evidence="4">
    <location>
        <begin position="1251"/>
        <end position="1284"/>
    </location>
</feature>
<dbReference type="InterPro" id="IPR027417">
    <property type="entry name" value="P-loop_NTPase"/>
</dbReference>
<evidence type="ECO:0000256" key="2">
    <source>
        <dbReference type="ARBA" id="ARBA00022803"/>
    </source>
</evidence>
<organism evidence="7">
    <name type="scientific">Aphanomyces astaci</name>
    <name type="common">Crayfish plague agent</name>
    <dbReference type="NCBI Taxonomy" id="112090"/>
    <lineage>
        <taxon>Eukaryota</taxon>
        <taxon>Sar</taxon>
        <taxon>Stramenopiles</taxon>
        <taxon>Oomycota</taxon>
        <taxon>Saprolegniomycetes</taxon>
        <taxon>Saprolegniales</taxon>
        <taxon>Verrucalvaceae</taxon>
        <taxon>Aphanomyces</taxon>
    </lineage>
</organism>
<evidence type="ECO:0000256" key="5">
    <source>
        <dbReference type="SAM" id="MobiDB-lite"/>
    </source>
</evidence>
<dbReference type="PRINTS" id="PR00364">
    <property type="entry name" value="DISEASERSIST"/>
</dbReference>
<dbReference type="Pfam" id="PF13424">
    <property type="entry name" value="TPR_12"/>
    <property type="match status" value="1"/>
</dbReference>
<protein>
    <recommendedName>
        <fullName evidence="6">SAM domain-containing protein</fullName>
    </recommendedName>
</protein>
<evidence type="ECO:0000259" key="6">
    <source>
        <dbReference type="PROSITE" id="PS50105"/>
    </source>
</evidence>
<evidence type="ECO:0000256" key="3">
    <source>
        <dbReference type="PROSITE-ProRule" id="PRU00117"/>
    </source>
</evidence>
<dbReference type="InterPro" id="IPR036612">
    <property type="entry name" value="KH_dom_type_1_sf"/>
</dbReference>
<dbReference type="SMART" id="SM00028">
    <property type="entry name" value="TPR"/>
    <property type="match status" value="3"/>
</dbReference>
<feature type="compositionally biased region" description="Polar residues" evidence="5">
    <location>
        <begin position="671"/>
        <end position="682"/>
    </location>
</feature>
<feature type="region of interest" description="Disordered" evidence="5">
    <location>
        <begin position="1324"/>
        <end position="1347"/>
    </location>
</feature>
<dbReference type="GeneID" id="20809807"/>
<dbReference type="PROSITE" id="PS50005">
    <property type="entry name" value="TPR"/>
    <property type="match status" value="1"/>
</dbReference>
<dbReference type="PROSITE" id="PS50084">
    <property type="entry name" value="KH_TYPE_1"/>
    <property type="match status" value="1"/>
</dbReference>
<keyword evidence="3" id="KW-0694">RNA-binding</keyword>
<dbReference type="InterPro" id="IPR013761">
    <property type="entry name" value="SAM/pointed_sf"/>
</dbReference>
<dbReference type="GO" id="GO:0003723">
    <property type="term" value="F:RNA binding"/>
    <property type="evidence" value="ECO:0007669"/>
    <property type="project" value="UniProtKB-UniRule"/>
</dbReference>
<feature type="region of interest" description="Disordered" evidence="5">
    <location>
        <begin position="627"/>
        <end position="682"/>
    </location>
</feature>
<dbReference type="Pfam" id="PF12770">
    <property type="entry name" value="CHAT"/>
    <property type="match status" value="1"/>
</dbReference>
<dbReference type="PANTHER" id="PTHR45641">
    <property type="entry name" value="TETRATRICOPEPTIDE REPEAT PROTEIN (AFU_ORTHOLOGUE AFUA_6G03870)"/>
    <property type="match status" value="1"/>
</dbReference>
<evidence type="ECO:0000313" key="7">
    <source>
        <dbReference type="EMBL" id="ETV79046.1"/>
    </source>
</evidence>
<proteinExistence type="predicted"/>
<gene>
    <name evidence="7" type="ORF">H257_07811</name>
</gene>
<dbReference type="Gene3D" id="1.10.150.50">
    <property type="entry name" value="Transcription Factor, Ets-1"/>
    <property type="match status" value="1"/>
</dbReference>
<dbReference type="SUPFAM" id="SSF48452">
    <property type="entry name" value="TPR-like"/>
    <property type="match status" value="2"/>
</dbReference>
<dbReference type="RefSeq" id="XP_009831765.1">
    <property type="nucleotide sequence ID" value="XM_009833463.1"/>
</dbReference>
<dbReference type="SUPFAM" id="SSF52540">
    <property type="entry name" value="P-loop containing nucleoside triphosphate hydrolases"/>
    <property type="match status" value="1"/>
</dbReference>
<dbReference type="InterPro" id="IPR001660">
    <property type="entry name" value="SAM"/>
</dbReference>
<name>W4GIE4_APHAT</name>
<dbReference type="Gene3D" id="1.25.40.10">
    <property type="entry name" value="Tetratricopeptide repeat domain"/>
    <property type="match status" value="2"/>
</dbReference>
<dbReference type="STRING" id="112090.W4GIE4"/>
<feature type="compositionally biased region" description="Low complexity" evidence="5">
    <location>
        <begin position="627"/>
        <end position="669"/>
    </location>
</feature>
<keyword evidence="1" id="KW-0677">Repeat</keyword>
<feature type="domain" description="SAM" evidence="6">
    <location>
        <begin position="4"/>
        <end position="68"/>
    </location>
</feature>
<feature type="region of interest" description="Disordered" evidence="5">
    <location>
        <begin position="1465"/>
        <end position="1569"/>
    </location>
</feature>
<feature type="compositionally biased region" description="Low complexity" evidence="5">
    <location>
        <begin position="1327"/>
        <end position="1340"/>
    </location>
</feature>
<evidence type="ECO:0000256" key="1">
    <source>
        <dbReference type="ARBA" id="ARBA00022737"/>
    </source>
</evidence>